<dbReference type="FunFam" id="1.10.510.10:FF:000495">
    <property type="entry name" value="calcium/calmodulin-regulated receptor-like kinase 1"/>
    <property type="match status" value="1"/>
</dbReference>
<dbReference type="Gene3D" id="1.10.510.10">
    <property type="entry name" value="Transferase(Phosphotransferase) domain 1"/>
    <property type="match status" value="1"/>
</dbReference>
<comment type="subcellular location">
    <subcellularLocation>
        <location evidence="1">Membrane</location>
        <topology evidence="1">Single-pass type I membrane protein</topology>
    </subcellularLocation>
</comment>
<name>A0ABD1YYF3_9MARC</name>
<accession>A0ABD1YYF3</accession>
<comment type="catalytic activity">
    <reaction evidence="17">
        <text>L-seryl-[protein] + ATP = O-phospho-L-seryl-[protein] + ADP + H(+)</text>
        <dbReference type="Rhea" id="RHEA:17989"/>
        <dbReference type="Rhea" id="RHEA-COMP:9863"/>
        <dbReference type="Rhea" id="RHEA-COMP:11604"/>
        <dbReference type="ChEBI" id="CHEBI:15378"/>
        <dbReference type="ChEBI" id="CHEBI:29999"/>
        <dbReference type="ChEBI" id="CHEBI:30616"/>
        <dbReference type="ChEBI" id="CHEBI:83421"/>
        <dbReference type="ChEBI" id="CHEBI:456216"/>
        <dbReference type="EC" id="2.7.11.1"/>
    </reaction>
</comment>
<comment type="catalytic activity">
    <reaction evidence="16">
        <text>L-threonyl-[protein] + ATP = O-phospho-L-threonyl-[protein] + ADP + H(+)</text>
        <dbReference type="Rhea" id="RHEA:46608"/>
        <dbReference type="Rhea" id="RHEA-COMP:11060"/>
        <dbReference type="Rhea" id="RHEA-COMP:11605"/>
        <dbReference type="ChEBI" id="CHEBI:15378"/>
        <dbReference type="ChEBI" id="CHEBI:30013"/>
        <dbReference type="ChEBI" id="CHEBI:30616"/>
        <dbReference type="ChEBI" id="CHEBI:61977"/>
        <dbReference type="ChEBI" id="CHEBI:456216"/>
        <dbReference type="EC" id="2.7.11.1"/>
    </reaction>
</comment>
<keyword evidence="13" id="KW-1015">Disulfide bond</keyword>
<evidence type="ECO:0000256" key="4">
    <source>
        <dbReference type="ARBA" id="ARBA00022536"/>
    </source>
</evidence>
<keyword evidence="11 19" id="KW-1133">Transmembrane helix</keyword>
<dbReference type="PANTHER" id="PTHR47989:SF24">
    <property type="entry name" value="CALCIUM_CALMODULIN-REGULATED RECEPTOR-LIKE KINASE 1 ISOFORM X1"/>
    <property type="match status" value="1"/>
</dbReference>
<feature type="transmembrane region" description="Helical" evidence="19">
    <location>
        <begin position="155"/>
        <end position="177"/>
    </location>
</feature>
<dbReference type="CDD" id="cd14066">
    <property type="entry name" value="STKc_IRAK"/>
    <property type="match status" value="1"/>
</dbReference>
<proteinExistence type="predicted"/>
<evidence type="ECO:0000256" key="15">
    <source>
        <dbReference type="ARBA" id="ARBA00023180"/>
    </source>
</evidence>
<reference evidence="21 22" key="1">
    <citation type="submission" date="2024-09" db="EMBL/GenBank/DDBJ databases">
        <title>Chromosome-scale assembly of Riccia fluitans.</title>
        <authorList>
            <person name="Paukszto L."/>
            <person name="Sawicki J."/>
            <person name="Karawczyk K."/>
            <person name="Piernik-Szablinska J."/>
            <person name="Szczecinska M."/>
            <person name="Mazdziarz M."/>
        </authorList>
    </citation>
    <scope>NUCLEOTIDE SEQUENCE [LARGE SCALE GENOMIC DNA]</scope>
    <source>
        <strain evidence="21">Rf_01</strain>
        <tissue evidence="21">Aerial parts of the thallus</tissue>
    </source>
</reference>
<evidence type="ECO:0000256" key="7">
    <source>
        <dbReference type="ARBA" id="ARBA00022729"/>
    </source>
</evidence>
<keyword evidence="4" id="KW-0245">EGF-like domain</keyword>
<evidence type="ECO:0000256" key="14">
    <source>
        <dbReference type="ARBA" id="ARBA00023170"/>
    </source>
</evidence>
<keyword evidence="14" id="KW-0675">Receptor</keyword>
<evidence type="ECO:0000256" key="11">
    <source>
        <dbReference type="ARBA" id="ARBA00022989"/>
    </source>
</evidence>
<dbReference type="PANTHER" id="PTHR47989">
    <property type="entry name" value="OS01G0750732 PROTEIN"/>
    <property type="match status" value="1"/>
</dbReference>
<keyword evidence="22" id="KW-1185">Reference proteome</keyword>
<keyword evidence="9" id="KW-0418">Kinase</keyword>
<evidence type="ECO:0000256" key="12">
    <source>
        <dbReference type="ARBA" id="ARBA00023136"/>
    </source>
</evidence>
<evidence type="ECO:0000256" key="8">
    <source>
        <dbReference type="ARBA" id="ARBA00022741"/>
    </source>
</evidence>
<feature type="compositionally biased region" description="Polar residues" evidence="18">
    <location>
        <begin position="532"/>
        <end position="543"/>
    </location>
</feature>
<dbReference type="EMBL" id="JBHFFA010000003">
    <property type="protein sequence ID" value="KAL2635786.1"/>
    <property type="molecule type" value="Genomic_DNA"/>
</dbReference>
<dbReference type="SUPFAM" id="SSF56112">
    <property type="entry name" value="Protein kinase-like (PK-like)"/>
    <property type="match status" value="1"/>
</dbReference>
<feature type="domain" description="Protein kinase" evidence="20">
    <location>
        <begin position="259"/>
        <end position="540"/>
    </location>
</feature>
<dbReference type="InterPro" id="IPR001245">
    <property type="entry name" value="Ser-Thr/Tyr_kinase_cat_dom"/>
</dbReference>
<evidence type="ECO:0000313" key="22">
    <source>
        <dbReference type="Proteomes" id="UP001605036"/>
    </source>
</evidence>
<dbReference type="PROSITE" id="PS00108">
    <property type="entry name" value="PROTEIN_KINASE_ST"/>
    <property type="match status" value="1"/>
</dbReference>
<dbReference type="InterPro" id="IPR000719">
    <property type="entry name" value="Prot_kinase_dom"/>
</dbReference>
<evidence type="ECO:0000256" key="1">
    <source>
        <dbReference type="ARBA" id="ARBA00004479"/>
    </source>
</evidence>
<evidence type="ECO:0000256" key="5">
    <source>
        <dbReference type="ARBA" id="ARBA00022679"/>
    </source>
</evidence>
<gene>
    <name evidence="21" type="ORF">R1flu_007265</name>
</gene>
<keyword evidence="3" id="KW-0723">Serine/threonine-protein kinase</keyword>
<evidence type="ECO:0000256" key="9">
    <source>
        <dbReference type="ARBA" id="ARBA00022777"/>
    </source>
</evidence>
<feature type="region of interest" description="Disordered" evidence="18">
    <location>
        <begin position="523"/>
        <end position="584"/>
    </location>
</feature>
<keyword evidence="15" id="KW-0325">Glycoprotein</keyword>
<dbReference type="InterPro" id="IPR008271">
    <property type="entry name" value="Ser/Thr_kinase_AS"/>
</dbReference>
<evidence type="ECO:0000256" key="13">
    <source>
        <dbReference type="ARBA" id="ARBA00023157"/>
    </source>
</evidence>
<evidence type="ECO:0000256" key="10">
    <source>
        <dbReference type="ARBA" id="ARBA00022840"/>
    </source>
</evidence>
<evidence type="ECO:0000256" key="6">
    <source>
        <dbReference type="ARBA" id="ARBA00022692"/>
    </source>
</evidence>
<sequence length="584" mass="63478">MSFYRESSRNVASAATSGTGSAATFTTRKSAVFLIVVHLRTAGVIVVDVVVTSKAAAENSRSRLSAETLVAGRRKGERRERKKNIQNKNKSTGWWSSAGLEIYEHVTGWNCCNFHLIMASRQLSRILREAAPSKQSEIPQAAPQITRKSQLSTGVIIGISIGVAIGVLLAVCVLLCWRWKKKSIKMGSERRGLALPIRVNGVNSSVILSDSNLGGKESPSTAGNFANTLFSSWFGSSERFLASSGVTKFGYGEIKKATNNFTALLGQGAFGPVYKAILQPSGTTLAVKVLSSYSKQGEKEFQTEVMLLGRLHHRNLVNLVGYCAERGQRMLIYEFMGNGSLAGWLYDQTGDPLSWENRVRIAQDVSRGLEYLHEGAVPPVIHRDIKSANILLDGTMTARVADFGLSKEASTHSFVSGVKGTFGYVDPEYVSTNNFTEKSDVYSFGVLLFELITARNPQQGLMDYVHLAALGVEGKEGWGELLDVRLNGKCNLDDLGTMAALAYKCVRKLGKKRPKIRDVAQTLSKLGKRRGSNSGKHNLSDSPPRNLAPVIESDPAQVEVTAGEWSKPYPHSDGKSHIAAGEST</sequence>
<dbReference type="GO" id="GO:0005524">
    <property type="term" value="F:ATP binding"/>
    <property type="evidence" value="ECO:0007669"/>
    <property type="project" value="UniProtKB-KW"/>
</dbReference>
<dbReference type="EC" id="2.7.11.1" evidence="2"/>
<dbReference type="Gene3D" id="3.30.200.20">
    <property type="entry name" value="Phosphorylase Kinase, domain 1"/>
    <property type="match status" value="1"/>
</dbReference>
<evidence type="ECO:0000256" key="3">
    <source>
        <dbReference type="ARBA" id="ARBA00022527"/>
    </source>
</evidence>
<dbReference type="SMART" id="SM00220">
    <property type="entry name" value="S_TKc"/>
    <property type="match status" value="1"/>
</dbReference>
<comment type="caution">
    <text evidence="21">The sequence shown here is derived from an EMBL/GenBank/DDBJ whole genome shotgun (WGS) entry which is preliminary data.</text>
</comment>
<dbReference type="FunFam" id="3.30.200.20:FF:000059">
    <property type="entry name" value="S-receptor-like serine/threonine-protein kinase"/>
    <property type="match status" value="1"/>
</dbReference>
<keyword evidence="7" id="KW-0732">Signal</keyword>
<evidence type="ECO:0000256" key="16">
    <source>
        <dbReference type="ARBA" id="ARBA00047899"/>
    </source>
</evidence>
<dbReference type="InterPro" id="IPR011009">
    <property type="entry name" value="Kinase-like_dom_sf"/>
</dbReference>
<evidence type="ECO:0000259" key="20">
    <source>
        <dbReference type="PROSITE" id="PS50011"/>
    </source>
</evidence>
<keyword evidence="10" id="KW-0067">ATP-binding</keyword>
<keyword evidence="12 19" id="KW-0472">Membrane</keyword>
<keyword evidence="8" id="KW-0547">Nucleotide-binding</keyword>
<evidence type="ECO:0000256" key="17">
    <source>
        <dbReference type="ARBA" id="ARBA00048679"/>
    </source>
</evidence>
<keyword evidence="5" id="KW-0808">Transferase</keyword>
<evidence type="ECO:0000256" key="18">
    <source>
        <dbReference type="SAM" id="MobiDB-lite"/>
    </source>
</evidence>
<dbReference type="Proteomes" id="UP001605036">
    <property type="component" value="Unassembled WGS sequence"/>
</dbReference>
<evidence type="ECO:0000313" key="21">
    <source>
        <dbReference type="EMBL" id="KAL2635786.1"/>
    </source>
</evidence>
<dbReference type="GO" id="GO:0016020">
    <property type="term" value="C:membrane"/>
    <property type="evidence" value="ECO:0007669"/>
    <property type="project" value="UniProtKB-SubCell"/>
</dbReference>
<dbReference type="PROSITE" id="PS50011">
    <property type="entry name" value="PROTEIN_KINASE_DOM"/>
    <property type="match status" value="1"/>
</dbReference>
<evidence type="ECO:0000256" key="19">
    <source>
        <dbReference type="SAM" id="Phobius"/>
    </source>
</evidence>
<keyword evidence="6 19" id="KW-0812">Transmembrane</keyword>
<dbReference type="Pfam" id="PF07714">
    <property type="entry name" value="PK_Tyr_Ser-Thr"/>
    <property type="match status" value="1"/>
</dbReference>
<evidence type="ECO:0000256" key="2">
    <source>
        <dbReference type="ARBA" id="ARBA00012513"/>
    </source>
</evidence>
<dbReference type="AlphaFoldDB" id="A0ABD1YYF3"/>
<organism evidence="21 22">
    <name type="scientific">Riccia fluitans</name>
    <dbReference type="NCBI Taxonomy" id="41844"/>
    <lineage>
        <taxon>Eukaryota</taxon>
        <taxon>Viridiplantae</taxon>
        <taxon>Streptophyta</taxon>
        <taxon>Embryophyta</taxon>
        <taxon>Marchantiophyta</taxon>
        <taxon>Marchantiopsida</taxon>
        <taxon>Marchantiidae</taxon>
        <taxon>Marchantiales</taxon>
        <taxon>Ricciaceae</taxon>
        <taxon>Riccia</taxon>
    </lineage>
</organism>
<protein>
    <recommendedName>
        <fullName evidence="2">non-specific serine/threonine protein kinase</fullName>
        <ecNumber evidence="2">2.7.11.1</ecNumber>
    </recommendedName>
</protein>
<dbReference type="GO" id="GO:0004674">
    <property type="term" value="F:protein serine/threonine kinase activity"/>
    <property type="evidence" value="ECO:0007669"/>
    <property type="project" value="UniProtKB-KW"/>
</dbReference>